<dbReference type="GO" id="GO:0005975">
    <property type="term" value="P:carbohydrate metabolic process"/>
    <property type="evidence" value="ECO:0007669"/>
    <property type="project" value="InterPro"/>
</dbReference>
<dbReference type="Gene3D" id="3.20.20.70">
    <property type="entry name" value="Aldolase class I"/>
    <property type="match status" value="1"/>
</dbReference>
<proteinExistence type="inferred from homology"/>
<dbReference type="SUPFAM" id="SSF51011">
    <property type="entry name" value="Glycosyl hydrolase domain"/>
    <property type="match status" value="1"/>
</dbReference>
<evidence type="ECO:0000313" key="9">
    <source>
        <dbReference type="Proteomes" id="UP000008495"/>
    </source>
</evidence>
<evidence type="ECO:0000313" key="8">
    <source>
        <dbReference type="EMBL" id="GAB77972.1"/>
    </source>
</evidence>
<evidence type="ECO:0000256" key="6">
    <source>
        <dbReference type="SAM" id="MobiDB-lite"/>
    </source>
</evidence>
<comment type="caution">
    <text evidence="8">The sequence shown here is derived from an EMBL/GenBank/DDBJ whole genome shotgun (WGS) entry which is preliminary data.</text>
</comment>
<dbReference type="eggNOG" id="COG3345">
    <property type="taxonomic scope" value="Bacteria"/>
</dbReference>
<dbReference type="InterPro" id="IPR000111">
    <property type="entry name" value="Glyco_hydro_27/36_CS"/>
</dbReference>
<evidence type="ECO:0000256" key="1">
    <source>
        <dbReference type="ARBA" id="ARBA00009743"/>
    </source>
</evidence>
<dbReference type="CDD" id="cd14792">
    <property type="entry name" value="GH27"/>
    <property type="match status" value="1"/>
</dbReference>
<dbReference type="PROSITE" id="PS00512">
    <property type="entry name" value="ALPHA_GALACTOSIDASE"/>
    <property type="match status" value="1"/>
</dbReference>
<dbReference type="PANTHER" id="PTHR11452">
    <property type="entry name" value="ALPHA-GALACTOSIDASE/ALPHA-N-ACETYLGALACTOSAMINIDASE"/>
    <property type="match status" value="1"/>
</dbReference>
<dbReference type="Proteomes" id="UP000008495">
    <property type="component" value="Unassembled WGS sequence"/>
</dbReference>
<sequence>MSTPGKGTIAATPPMGWCTWNAFRTAIDETMVIAMADAMASTGLRDAGYRYLVIDDGWQAPRRDRHGRLASDPHRFPSGIPALVEETERRGLTLGIYASPGRQTCAMIYDQYTGEGLGSYGHEQQDMTQFADWGIGYLKYDWCEAHRSGTGLDYRSAFTRMRSVIDDLGWPGIYSISEYGRSNPWEWAPGTAHSWRTTPDILPTWESILGIAHNSRFIGRYAGPGGWNDLDMLQVGNGELTAAECRTHLTLWSLLASPLMAGNDLRTMPEWVSSVLTNPGVIAIDQDPAGRPGNRLLREDTHEIWTRPLARGRHAVAVIATGREPVHVTWDGTTLRTRDPHEMAIRLPVTGPLRDIWTGTAVEDRAVDPHDVLLAVPDQPSPDRGRSPAEHPAPAQPASPRGDER</sequence>
<organism evidence="8 9">
    <name type="scientific">Austwickia chelonae NBRC 105200</name>
    <dbReference type="NCBI Taxonomy" id="1184607"/>
    <lineage>
        <taxon>Bacteria</taxon>
        <taxon>Bacillati</taxon>
        <taxon>Actinomycetota</taxon>
        <taxon>Actinomycetes</taxon>
        <taxon>Micrococcales</taxon>
        <taxon>Dermatophilaceae</taxon>
        <taxon>Austwickia</taxon>
    </lineage>
</organism>
<dbReference type="EC" id="3.2.1.22" evidence="5"/>
<dbReference type="InterPro" id="IPR017853">
    <property type="entry name" value="GH"/>
</dbReference>
<comment type="catalytic activity">
    <reaction evidence="5">
        <text>Hydrolysis of terminal, non-reducing alpha-D-galactose residues in alpha-D-galactosides, including galactose oligosaccharides, galactomannans and galactolipids.</text>
        <dbReference type="EC" id="3.2.1.22"/>
    </reaction>
</comment>
<dbReference type="PANTHER" id="PTHR11452:SF75">
    <property type="entry name" value="ALPHA-GALACTOSIDASE MEL1"/>
    <property type="match status" value="1"/>
</dbReference>
<evidence type="ECO:0000256" key="5">
    <source>
        <dbReference type="RuleBase" id="RU361168"/>
    </source>
</evidence>
<evidence type="ECO:0000256" key="4">
    <source>
        <dbReference type="ARBA" id="ARBA00023295"/>
    </source>
</evidence>
<dbReference type="OrthoDB" id="9807519at2"/>
<feature type="domain" description="Alpha galactosidase C-terminal" evidence="7">
    <location>
        <begin position="300"/>
        <end position="374"/>
    </location>
</feature>
<dbReference type="Pfam" id="PF17801">
    <property type="entry name" value="Melibiase_C"/>
    <property type="match status" value="1"/>
</dbReference>
<name>K6W804_9MICO</name>
<dbReference type="EMBL" id="BAGZ01000008">
    <property type="protein sequence ID" value="GAB77972.1"/>
    <property type="molecule type" value="Genomic_DNA"/>
</dbReference>
<keyword evidence="3 5" id="KW-0378">Hydrolase</keyword>
<gene>
    <name evidence="8" type="ORF">AUCHE_08_02150</name>
</gene>
<evidence type="ECO:0000259" key="7">
    <source>
        <dbReference type="Pfam" id="PF17801"/>
    </source>
</evidence>
<keyword evidence="4 5" id="KW-0326">Glycosidase</keyword>
<dbReference type="STRING" id="100225.SAMN05421595_0483"/>
<dbReference type="Pfam" id="PF16499">
    <property type="entry name" value="Melibiase_2"/>
    <property type="match status" value="1"/>
</dbReference>
<dbReference type="Gene3D" id="2.60.40.1180">
    <property type="entry name" value="Golgi alpha-mannosidase II"/>
    <property type="match status" value="1"/>
</dbReference>
<dbReference type="AlphaFoldDB" id="K6W804"/>
<keyword evidence="9" id="KW-1185">Reference proteome</keyword>
<keyword evidence="5" id="KW-1015">Disulfide bond</keyword>
<evidence type="ECO:0000256" key="2">
    <source>
        <dbReference type="ARBA" id="ARBA00022729"/>
    </source>
</evidence>
<protein>
    <recommendedName>
        <fullName evidence="5">Alpha-galactosidase</fullName>
        <ecNumber evidence="5">3.2.1.22</ecNumber>
    </recommendedName>
    <alternativeName>
        <fullName evidence="5">Melibiase</fullName>
    </alternativeName>
</protein>
<dbReference type="PRINTS" id="PR00740">
    <property type="entry name" value="GLHYDRLASE27"/>
</dbReference>
<evidence type="ECO:0000256" key="3">
    <source>
        <dbReference type="ARBA" id="ARBA00022801"/>
    </source>
</evidence>
<dbReference type="InterPro" id="IPR002241">
    <property type="entry name" value="Glyco_hydro_27"/>
</dbReference>
<dbReference type="SUPFAM" id="SSF51445">
    <property type="entry name" value="(Trans)glycosidases"/>
    <property type="match status" value="1"/>
</dbReference>
<keyword evidence="2" id="KW-0732">Signal</keyword>
<dbReference type="GO" id="GO:0004557">
    <property type="term" value="F:alpha-galactosidase activity"/>
    <property type="evidence" value="ECO:0007669"/>
    <property type="project" value="UniProtKB-EC"/>
</dbReference>
<dbReference type="InterPro" id="IPR013785">
    <property type="entry name" value="Aldolase_TIM"/>
</dbReference>
<dbReference type="RefSeq" id="WP_006502726.1">
    <property type="nucleotide sequence ID" value="NZ_BAGZ01000008.1"/>
</dbReference>
<dbReference type="InterPro" id="IPR013780">
    <property type="entry name" value="Glyco_hydro_b"/>
</dbReference>
<feature type="region of interest" description="Disordered" evidence="6">
    <location>
        <begin position="368"/>
        <end position="405"/>
    </location>
</feature>
<comment type="similarity">
    <text evidence="1 5">Belongs to the glycosyl hydrolase 27 family.</text>
</comment>
<dbReference type="InterPro" id="IPR041233">
    <property type="entry name" value="Melibiase_C"/>
</dbReference>
<reference evidence="8 9" key="1">
    <citation type="submission" date="2012-08" db="EMBL/GenBank/DDBJ databases">
        <title>Whole genome shotgun sequence of Austwickia chelonae NBRC 105200.</title>
        <authorList>
            <person name="Yoshida I."/>
            <person name="Hosoyama A."/>
            <person name="Tsuchikane K."/>
            <person name="Katsumata H."/>
            <person name="Ando Y."/>
            <person name="Ohji S."/>
            <person name="Hamada M."/>
            <person name="Tamura T."/>
            <person name="Yamazoe A."/>
            <person name="Yamazaki S."/>
            <person name="Fujita N."/>
        </authorList>
    </citation>
    <scope>NUCLEOTIDE SEQUENCE [LARGE SCALE GENOMIC DNA]</scope>
    <source>
        <strain evidence="8 9">NBRC 105200</strain>
    </source>
</reference>
<accession>K6W804</accession>